<evidence type="ECO:0000313" key="2">
    <source>
        <dbReference type="EMBL" id="CAJ1402324.1"/>
    </source>
</evidence>
<evidence type="ECO:0000313" key="3">
    <source>
        <dbReference type="Proteomes" id="UP001178507"/>
    </source>
</evidence>
<dbReference type="AlphaFoldDB" id="A0AA36JC16"/>
<accession>A0AA36JC16</accession>
<sequence>MSAEGSALPGATSRAKLQETLAELAATSLTGAASAALRRLRQDAERKLGLEVKIEDPALRELFGHLLQVEQLLFQLRQQAVALQEATNAFAEGAGRLLRRAGGNSPAGSPTQEGPGSGALATKLRELSELSGTPREDRLGPELDKAVASVTWQTLSRSPNAGEGGSARYRLERELNEVLQLVDGQLEQHEKLRQQIRERDCWKGAAEQCQQEELAAARRGPLGVQLASFGASFFAGPTTAMARLDALQEQLQEAQAKMAALDTDVLAQLLEVKAEARSLVAKPWAALARIRCEFFASMAASWAPVATDLGASQRSLQVKALQPPATEGFGSGGVVGTLKASPSPSPRISASPSPCLDAPRGLNGGLMAPAVQSGAYHMAEASVQLAKEDAPSGSGLDAESMASPAKVEDVQSSAVDVAGSSVQLAKEVPQEDAPSGSGLDAETEDVQSSAVDVSSVPHAKEDAPSGSGLDAESMASPAKVDDVQSGADDIAGASVQLAKEDPEEEKLRKMMSAIAAQHAAGEVDNHDAFNDMWRREETLWMLTRARRRWRRSQLMSRRSRCRQRPIDGITMTLTIR</sequence>
<reference evidence="2" key="1">
    <citation type="submission" date="2023-08" db="EMBL/GenBank/DDBJ databases">
        <authorList>
            <person name="Chen Y."/>
            <person name="Shah S."/>
            <person name="Dougan E. K."/>
            <person name="Thang M."/>
            <person name="Chan C."/>
        </authorList>
    </citation>
    <scope>NUCLEOTIDE SEQUENCE</scope>
</reference>
<feature type="region of interest" description="Disordered" evidence="1">
    <location>
        <begin position="331"/>
        <end position="356"/>
    </location>
</feature>
<name>A0AA36JC16_9DINO</name>
<dbReference type="EMBL" id="CAUJNA010003448">
    <property type="protein sequence ID" value="CAJ1402324.1"/>
    <property type="molecule type" value="Genomic_DNA"/>
</dbReference>
<feature type="region of interest" description="Disordered" evidence="1">
    <location>
        <begin position="387"/>
        <end position="476"/>
    </location>
</feature>
<dbReference type="InterPro" id="IPR027267">
    <property type="entry name" value="AH/BAR_dom_sf"/>
</dbReference>
<dbReference type="Gene3D" id="1.20.1270.60">
    <property type="entry name" value="Arfaptin homology (AH) domain/BAR domain"/>
    <property type="match status" value="1"/>
</dbReference>
<organism evidence="2 3">
    <name type="scientific">Effrenium voratum</name>
    <dbReference type="NCBI Taxonomy" id="2562239"/>
    <lineage>
        <taxon>Eukaryota</taxon>
        <taxon>Sar</taxon>
        <taxon>Alveolata</taxon>
        <taxon>Dinophyceae</taxon>
        <taxon>Suessiales</taxon>
        <taxon>Symbiodiniaceae</taxon>
        <taxon>Effrenium</taxon>
    </lineage>
</organism>
<protein>
    <submittedName>
        <fullName evidence="2">Uncharacterized protein</fullName>
    </submittedName>
</protein>
<proteinExistence type="predicted"/>
<evidence type="ECO:0000256" key="1">
    <source>
        <dbReference type="SAM" id="MobiDB-lite"/>
    </source>
</evidence>
<feature type="compositionally biased region" description="Low complexity" evidence="1">
    <location>
        <begin position="446"/>
        <end position="456"/>
    </location>
</feature>
<comment type="caution">
    <text evidence="2">The sequence shown here is derived from an EMBL/GenBank/DDBJ whole genome shotgun (WGS) entry which is preliminary data.</text>
</comment>
<keyword evidence="3" id="KW-1185">Reference proteome</keyword>
<dbReference type="Proteomes" id="UP001178507">
    <property type="component" value="Unassembled WGS sequence"/>
</dbReference>
<gene>
    <name evidence="2" type="ORF">EVOR1521_LOCUS25240</name>
</gene>